<dbReference type="InterPro" id="IPR009003">
    <property type="entry name" value="Peptidase_S1_PA"/>
</dbReference>
<dbReference type="Proteomes" id="UP001500620">
    <property type="component" value="Unassembled WGS sequence"/>
</dbReference>
<keyword evidence="3" id="KW-0143">Chaperone</keyword>
<comment type="caution">
    <text evidence="4">The sequence shown here is derived from an EMBL/GenBank/DDBJ whole genome shotgun (WGS) entry which is preliminary data.</text>
</comment>
<gene>
    <name evidence="4" type="ORF">GCM10022255_035020</name>
</gene>
<evidence type="ECO:0000256" key="2">
    <source>
        <dbReference type="ARBA" id="ARBA00022840"/>
    </source>
</evidence>
<dbReference type="Gene3D" id="2.60.34.10">
    <property type="entry name" value="Substrate Binding Domain Of DNAk, Chain A, domain 1"/>
    <property type="match status" value="1"/>
</dbReference>
<protein>
    <recommendedName>
        <fullName evidence="6">Molecular chaperone DnaK</fullName>
    </recommendedName>
</protein>
<evidence type="ECO:0000313" key="4">
    <source>
        <dbReference type="EMBL" id="GAA4249731.1"/>
    </source>
</evidence>
<dbReference type="Gene3D" id="3.30.420.40">
    <property type="match status" value="2"/>
</dbReference>
<dbReference type="Gene3D" id="3.90.640.10">
    <property type="entry name" value="Actin, Chain A, domain 4"/>
    <property type="match status" value="1"/>
</dbReference>
<evidence type="ECO:0008006" key="6">
    <source>
        <dbReference type="Google" id="ProtNLM"/>
    </source>
</evidence>
<keyword evidence="2" id="KW-0067">ATP-binding</keyword>
<dbReference type="InterPro" id="IPR029047">
    <property type="entry name" value="HSP70_peptide-bd_sf"/>
</dbReference>
<organism evidence="4 5">
    <name type="scientific">Dactylosporangium darangshiense</name>
    <dbReference type="NCBI Taxonomy" id="579108"/>
    <lineage>
        <taxon>Bacteria</taxon>
        <taxon>Bacillati</taxon>
        <taxon>Actinomycetota</taxon>
        <taxon>Actinomycetes</taxon>
        <taxon>Micromonosporales</taxon>
        <taxon>Micromonosporaceae</taxon>
        <taxon>Dactylosporangium</taxon>
    </lineage>
</organism>
<dbReference type="SUPFAM" id="SSF53067">
    <property type="entry name" value="Actin-like ATPase domain"/>
    <property type="match status" value="2"/>
</dbReference>
<dbReference type="PANTHER" id="PTHR19375">
    <property type="entry name" value="HEAT SHOCK PROTEIN 70KDA"/>
    <property type="match status" value="1"/>
</dbReference>
<dbReference type="SUPFAM" id="SSF100920">
    <property type="entry name" value="Heat shock protein 70kD (HSP70), peptide-binding domain"/>
    <property type="match status" value="1"/>
</dbReference>
<dbReference type="SUPFAM" id="SSF50494">
    <property type="entry name" value="Trypsin-like serine proteases"/>
    <property type="match status" value="1"/>
</dbReference>
<dbReference type="PRINTS" id="PR00301">
    <property type="entry name" value="HEATSHOCK70"/>
</dbReference>
<accession>A0ABP8D8A6</accession>
<dbReference type="RefSeq" id="WP_345127961.1">
    <property type="nucleotide sequence ID" value="NZ_BAABAT010000008.1"/>
</dbReference>
<dbReference type="EMBL" id="BAABAT010000008">
    <property type="protein sequence ID" value="GAA4249731.1"/>
    <property type="molecule type" value="Genomic_DNA"/>
</dbReference>
<name>A0ABP8D8A6_9ACTN</name>
<evidence type="ECO:0000256" key="1">
    <source>
        <dbReference type="ARBA" id="ARBA00022741"/>
    </source>
</evidence>
<keyword evidence="5" id="KW-1185">Reference proteome</keyword>
<dbReference type="InterPro" id="IPR013126">
    <property type="entry name" value="Hsp_70_fam"/>
</dbReference>
<sequence>MDWLPGGQRRLRKAVDALPSLFARDDDERAAAAYRDAVRLALPADPALARGLVRDYDARVPAPRYPFRAPDEPWLLEHAARDDADALEVVFAVAVRAGLPGPQRAARDRLLPIVGPAGDADALVTWLRRWRAAGLLDRDALAAALHAHTARRPLDDHAHLWRAFLREIPEPQLPEHFEVYRILGHGAEAVRLADSPDRRARAIECCLASSRPADVRAGLELAAQARPDAVPPLHQRLGELLLIARDHEAALAEFRAAGRDDLASECLEALGRPLEALAGCPAGRPDRLARLAGLCLPDVDALVEQGRHADAIRLVRTVEAHLGRADPATDAVAERLADAGTRRAAVLVDGRRHHRAAGDHAAWSRFEEEAGEPGEAAVQAELGGDVYRAHRLFRLAGRFGDADRVLRDDGSAASVEARAEAREAGGDPIGAARLYRGEGRPERAAELFERAGDPASAAACLIEALGDEALADPRLGAWLRRAGAVDELARLCLQALERGGEDARARAAEELRRLQHDPALDAGPREEAAAALDRLGAGRRRAFEQRVQAWVAQARFETDARFAGIWALDLGTTTCAAAIYDSGTGKAVLCPWKGRPQYPSTLSLDKDGNELVGLTGEEVFAGWLAGHIQAAKRRMGTGTRYRVRSREYRAEEIAARLIGHGRGLVETYLAERVRERVADLARAELGDVEDDWLSWTERHHDLRIERPRVLVTIPAYFLNNAKRATRDACRIAGLDLVRLIHEPTAACMTAARERRLAGRIVVVDLGAGTLDVSCLDVDEGVYDVQQVAGDTAYGGKDFDAVISRALAVQLRNQGIEVPETGTARRRLEVAAEYLKVALSAQRDAEYVLRDLAGGRDARLELGAARLAELLAEPLAALRRTCEEFRRALPGAPDHLVLVGGPMLSPLVRGVVEEAFGLARTPVPDPRTAVATGAALQAAVLSGKLSEVLLLDVTPLALGLRVVDDADNPVFSELIPANARIPTQARDTYTTRSDDQTAVDIEIYNGSLDAAAKVGQFRLGDIPAAPHGVPQIEVTFAIDASCVLEVTAQDLASGRSRSIRITDSTVLSPGEIDDMARRRRLQQDVHELREDLTGLLDEAGTAAEDARASWGELRTRMGVHRPGAGAADPASARVIEAAYADAEDVGRQLTDATAPLADLAANTRTHLARDPGADPAAALAEGRHLARELRAGLQRLRDLLARVAAWNAAFVRAATAAADNTDPAGPLSDPDDARRLLAGLAARHDAEGYAAALRANASLLGITVPAEAELPALVHRVLTDVTRTHPDGTRTTRRGFAVQDLGVVTNRQWLGDAAPSALTAAGAPVETIEPAAGAADVVLLRGPALDGLRVGQPGLVRVGDRVWAADAGGTVVSGVVDGLETFAEQDLRVLRTGLPLAAAASGGPLVNDLGEVVGVLTIAAAHDGGPVYAVTADAIPGTRR</sequence>
<keyword evidence="1" id="KW-0547">Nucleotide-binding</keyword>
<proteinExistence type="predicted"/>
<dbReference type="Gene3D" id="2.40.10.120">
    <property type="match status" value="1"/>
</dbReference>
<evidence type="ECO:0000256" key="3">
    <source>
        <dbReference type="ARBA" id="ARBA00023186"/>
    </source>
</evidence>
<dbReference type="Pfam" id="PF00012">
    <property type="entry name" value="HSP70"/>
    <property type="match status" value="1"/>
</dbReference>
<dbReference type="InterPro" id="IPR043129">
    <property type="entry name" value="ATPase_NBD"/>
</dbReference>
<reference evidence="5" key="1">
    <citation type="journal article" date="2019" name="Int. J. Syst. Evol. Microbiol.">
        <title>The Global Catalogue of Microorganisms (GCM) 10K type strain sequencing project: providing services to taxonomists for standard genome sequencing and annotation.</title>
        <authorList>
            <consortium name="The Broad Institute Genomics Platform"/>
            <consortium name="The Broad Institute Genome Sequencing Center for Infectious Disease"/>
            <person name="Wu L."/>
            <person name="Ma J."/>
        </authorList>
    </citation>
    <scope>NUCLEOTIDE SEQUENCE [LARGE SCALE GENOMIC DNA]</scope>
    <source>
        <strain evidence="5">JCM 17441</strain>
    </source>
</reference>
<evidence type="ECO:0000313" key="5">
    <source>
        <dbReference type="Proteomes" id="UP001500620"/>
    </source>
</evidence>